<dbReference type="PANTHER" id="PTHR35176">
    <property type="entry name" value="HEME OXYGENASE HI_0854-RELATED"/>
    <property type="match status" value="1"/>
</dbReference>
<accession>A0A5M4F910</accession>
<organism evidence="3 4">
    <name type="scientific">Aeromicrobium ginsengisoli</name>
    <dbReference type="NCBI Taxonomy" id="363867"/>
    <lineage>
        <taxon>Bacteria</taxon>
        <taxon>Bacillati</taxon>
        <taxon>Actinomycetota</taxon>
        <taxon>Actinomycetes</taxon>
        <taxon>Propionibacteriales</taxon>
        <taxon>Nocardioidaceae</taxon>
        <taxon>Aeromicrobium</taxon>
    </lineage>
</organism>
<dbReference type="InterPro" id="IPR012349">
    <property type="entry name" value="Split_barrel_FMN-bd"/>
</dbReference>
<evidence type="ECO:0000313" key="3">
    <source>
        <dbReference type="EMBL" id="KAA1394257.1"/>
    </source>
</evidence>
<proteinExistence type="predicted"/>
<dbReference type="RefSeq" id="WP_149690867.1">
    <property type="nucleotide sequence ID" value="NZ_SDPQ02000004.1"/>
</dbReference>
<evidence type="ECO:0000259" key="2">
    <source>
        <dbReference type="Pfam" id="PF01243"/>
    </source>
</evidence>
<feature type="domain" description="Pyridoxamine 5'-phosphate oxidase N-terminal" evidence="2">
    <location>
        <begin position="17"/>
        <end position="148"/>
    </location>
</feature>
<dbReference type="GO" id="GO:0070967">
    <property type="term" value="F:coenzyme F420 binding"/>
    <property type="evidence" value="ECO:0007669"/>
    <property type="project" value="TreeGrafter"/>
</dbReference>
<dbReference type="Pfam" id="PF01243">
    <property type="entry name" value="PNPOx_N"/>
    <property type="match status" value="1"/>
</dbReference>
<reference evidence="3" key="1">
    <citation type="submission" date="2019-09" db="EMBL/GenBank/DDBJ databases">
        <authorList>
            <person name="Li J."/>
        </authorList>
    </citation>
    <scope>NUCLEOTIDE SEQUENCE [LARGE SCALE GENOMIC DNA]</scope>
    <source>
        <strain evidence="3">JCM 14732</strain>
    </source>
</reference>
<keyword evidence="1" id="KW-0560">Oxidoreductase</keyword>
<dbReference type="GO" id="GO:0016627">
    <property type="term" value="F:oxidoreductase activity, acting on the CH-CH group of donors"/>
    <property type="evidence" value="ECO:0007669"/>
    <property type="project" value="TreeGrafter"/>
</dbReference>
<sequence>MSEVKQQKRGRRIAMSPEEVDAFLGEERTCRVATVTADGRPHVMPMWFVWDGTSVWLNSIVKSQRWTDLTRDPHVAVVIDAGHEFYELRGVEVQGTIEVVGDVPRTEQHEPELVRPEALMASKYTSSDEFRPDGRHAWLRITPTKLVSWDFRKNPALQPS</sequence>
<name>A0A5M4F910_9ACTN</name>
<evidence type="ECO:0000313" key="4">
    <source>
        <dbReference type="Proteomes" id="UP000380867"/>
    </source>
</evidence>
<comment type="caution">
    <text evidence="3">The sequence shown here is derived from an EMBL/GenBank/DDBJ whole genome shotgun (WGS) entry which is preliminary data.</text>
</comment>
<evidence type="ECO:0000256" key="1">
    <source>
        <dbReference type="ARBA" id="ARBA00023002"/>
    </source>
</evidence>
<gene>
    <name evidence="3" type="ORF">ESP70_018825</name>
</gene>
<dbReference type="OrthoDB" id="158738at2"/>
<dbReference type="GO" id="GO:0005829">
    <property type="term" value="C:cytosol"/>
    <property type="evidence" value="ECO:0007669"/>
    <property type="project" value="TreeGrafter"/>
</dbReference>
<protein>
    <submittedName>
        <fullName evidence="3">Pyridoxamine 5'-phosphate oxidase family protein</fullName>
    </submittedName>
</protein>
<dbReference type="EMBL" id="SDPQ02000004">
    <property type="protein sequence ID" value="KAA1394257.1"/>
    <property type="molecule type" value="Genomic_DNA"/>
</dbReference>
<dbReference type="SUPFAM" id="SSF50475">
    <property type="entry name" value="FMN-binding split barrel"/>
    <property type="match status" value="1"/>
</dbReference>
<dbReference type="Proteomes" id="UP000380867">
    <property type="component" value="Unassembled WGS sequence"/>
</dbReference>
<dbReference type="AlphaFoldDB" id="A0A5M4F910"/>
<dbReference type="Gene3D" id="2.30.110.10">
    <property type="entry name" value="Electron Transport, Fmn-binding Protein, Chain A"/>
    <property type="match status" value="1"/>
</dbReference>
<dbReference type="InterPro" id="IPR052019">
    <property type="entry name" value="F420H2_bilvrd_red/Heme_oxyg"/>
</dbReference>
<dbReference type="InterPro" id="IPR011576">
    <property type="entry name" value="Pyridox_Oxase_N"/>
</dbReference>
<keyword evidence="4" id="KW-1185">Reference proteome</keyword>
<dbReference type="PANTHER" id="PTHR35176:SF6">
    <property type="entry name" value="HEME OXYGENASE HI_0854-RELATED"/>
    <property type="match status" value="1"/>
</dbReference>